<dbReference type="EMBL" id="CAJGYM010000007">
    <property type="protein sequence ID" value="CAD6187828.1"/>
    <property type="molecule type" value="Genomic_DNA"/>
</dbReference>
<keyword evidence="2" id="KW-1185">Reference proteome</keyword>
<reference evidence="1" key="1">
    <citation type="submission" date="2020-10" db="EMBL/GenBank/DDBJ databases">
        <authorList>
            <person name="Kikuchi T."/>
        </authorList>
    </citation>
    <scope>NUCLEOTIDE SEQUENCE</scope>
    <source>
        <strain evidence="1">NKZ352</strain>
    </source>
</reference>
<gene>
    <name evidence="1" type="ORF">CAUJ_LOCUS3747</name>
</gene>
<dbReference type="Proteomes" id="UP000835052">
    <property type="component" value="Unassembled WGS sequence"/>
</dbReference>
<organism evidence="1 2">
    <name type="scientific">Caenorhabditis auriculariae</name>
    <dbReference type="NCBI Taxonomy" id="2777116"/>
    <lineage>
        <taxon>Eukaryota</taxon>
        <taxon>Metazoa</taxon>
        <taxon>Ecdysozoa</taxon>
        <taxon>Nematoda</taxon>
        <taxon>Chromadorea</taxon>
        <taxon>Rhabditida</taxon>
        <taxon>Rhabditina</taxon>
        <taxon>Rhabditomorpha</taxon>
        <taxon>Rhabditoidea</taxon>
        <taxon>Rhabditidae</taxon>
        <taxon>Peloderinae</taxon>
        <taxon>Caenorhabditis</taxon>
    </lineage>
</organism>
<comment type="caution">
    <text evidence="1">The sequence shown here is derived from an EMBL/GenBank/DDBJ whole genome shotgun (WGS) entry which is preliminary data.</text>
</comment>
<sequence>MGTIFELSPTDLHSLAATLRPKMSQGDVGDVAGLQSKVTEWLLLNGLSTLHRWTRNDVGWEIPKAAEDCSSCQQFKTRHKYMPKAIVEQPKTPTVEKPPLLVTFDMKSNEVGPSSTARKYYETPGDCATSCGECCLKPLVDCFAIWRVCCFCCRG</sequence>
<protein>
    <submittedName>
        <fullName evidence="1">Uncharacterized protein</fullName>
    </submittedName>
</protein>
<evidence type="ECO:0000313" key="2">
    <source>
        <dbReference type="Proteomes" id="UP000835052"/>
    </source>
</evidence>
<name>A0A8S1GZH1_9PELO</name>
<accession>A0A8S1GZH1</accession>
<dbReference type="AlphaFoldDB" id="A0A8S1GZH1"/>
<proteinExistence type="predicted"/>
<dbReference type="OrthoDB" id="5842465at2759"/>
<evidence type="ECO:0000313" key="1">
    <source>
        <dbReference type="EMBL" id="CAD6187828.1"/>
    </source>
</evidence>